<dbReference type="Pfam" id="PF00156">
    <property type="entry name" value="Pribosyltran"/>
    <property type="match status" value="1"/>
</dbReference>
<feature type="domain" description="Phosphoribosyltransferase" evidence="3">
    <location>
        <begin position="54"/>
        <end position="151"/>
    </location>
</feature>
<dbReference type="EMBL" id="NEXC01000114">
    <property type="protein sequence ID" value="PSN81947.1"/>
    <property type="molecule type" value="Genomic_DNA"/>
</dbReference>
<dbReference type="CDD" id="cd06223">
    <property type="entry name" value="PRTases_typeI"/>
    <property type="match status" value="1"/>
</dbReference>
<comment type="pathway">
    <text evidence="1">Pyrimidine metabolism; UMP biosynthesis via de novo pathway.</text>
</comment>
<proteinExistence type="predicted"/>
<dbReference type="Proteomes" id="UP000240880">
    <property type="component" value="Unassembled WGS sequence"/>
</dbReference>
<dbReference type="AlphaFoldDB" id="A0A2R6A6I2"/>
<dbReference type="Gene3D" id="3.40.50.2020">
    <property type="match status" value="1"/>
</dbReference>
<evidence type="ECO:0000259" key="3">
    <source>
        <dbReference type="Pfam" id="PF00156"/>
    </source>
</evidence>
<evidence type="ECO:0000313" key="4">
    <source>
        <dbReference type="EMBL" id="PSN81947.1"/>
    </source>
</evidence>
<keyword evidence="2" id="KW-0665">Pyrimidine biosynthesis</keyword>
<dbReference type="InterPro" id="IPR029057">
    <property type="entry name" value="PRTase-like"/>
</dbReference>
<dbReference type="GO" id="GO:0019856">
    <property type="term" value="P:pyrimidine nucleobase biosynthetic process"/>
    <property type="evidence" value="ECO:0007669"/>
    <property type="project" value="TreeGrafter"/>
</dbReference>
<sequence>MTSKQKLIEELNKIGAINIDDSKYDVLPFVDLKRVFTHPHVFGMIVEALLETISPFEFDKIGGIEYSGLPWASIIAYRLNKGLFYLRRSETERNALIGKISPYEKIILVDDVLTTGSFTLKAVDTIKSYNVSLIGVFVILDREEGGSEELKKRGVKTYSLLKLSQLRFYKD</sequence>
<dbReference type="PANTHER" id="PTHR19278:SF9">
    <property type="entry name" value="URIDINE 5'-MONOPHOSPHATE SYNTHASE"/>
    <property type="match status" value="1"/>
</dbReference>
<dbReference type="GO" id="GO:0006222">
    <property type="term" value="P:UMP biosynthetic process"/>
    <property type="evidence" value="ECO:0007669"/>
    <property type="project" value="TreeGrafter"/>
</dbReference>
<organism evidence="4 5">
    <name type="scientific">Candidatus Marsarchaeota G1 archaeon OSP_D</name>
    <dbReference type="NCBI Taxonomy" id="1978155"/>
    <lineage>
        <taxon>Archaea</taxon>
        <taxon>Candidatus Marsarchaeota</taxon>
        <taxon>Candidatus Marsarchaeota group 1</taxon>
    </lineage>
</organism>
<accession>A0A2R6A6I2</accession>
<protein>
    <recommendedName>
        <fullName evidence="3">Phosphoribosyltransferase domain-containing protein</fullName>
    </recommendedName>
</protein>
<reference evidence="4 5" key="1">
    <citation type="submission" date="2017-04" db="EMBL/GenBank/DDBJ databases">
        <title>Novel microbial lineages endemic to geothermal iron-oxide mats fill important gaps in the evolutionary history of Archaea.</title>
        <authorList>
            <person name="Jay Z.J."/>
            <person name="Beam J.P."/>
            <person name="Dlakic M."/>
            <person name="Rusch D.B."/>
            <person name="Kozubal M.A."/>
            <person name="Inskeep W.P."/>
        </authorList>
    </citation>
    <scope>NUCLEOTIDE SEQUENCE [LARGE SCALE GENOMIC DNA]</scope>
    <source>
        <strain evidence="4">OSP_D</strain>
    </source>
</reference>
<dbReference type="PANTHER" id="PTHR19278">
    <property type="entry name" value="OROTATE PHOSPHORIBOSYLTRANSFERASE"/>
    <property type="match status" value="1"/>
</dbReference>
<dbReference type="InterPro" id="IPR000836">
    <property type="entry name" value="PRTase_dom"/>
</dbReference>
<evidence type="ECO:0000256" key="2">
    <source>
        <dbReference type="ARBA" id="ARBA00022975"/>
    </source>
</evidence>
<gene>
    <name evidence="4" type="ORF">B9Q01_09380</name>
</gene>
<evidence type="ECO:0000256" key="1">
    <source>
        <dbReference type="ARBA" id="ARBA00004725"/>
    </source>
</evidence>
<name>A0A2R6A6I2_9ARCH</name>
<dbReference type="GO" id="GO:0004588">
    <property type="term" value="F:orotate phosphoribosyltransferase activity"/>
    <property type="evidence" value="ECO:0007669"/>
    <property type="project" value="TreeGrafter"/>
</dbReference>
<evidence type="ECO:0000313" key="5">
    <source>
        <dbReference type="Proteomes" id="UP000240880"/>
    </source>
</evidence>
<dbReference type="SUPFAM" id="SSF53271">
    <property type="entry name" value="PRTase-like"/>
    <property type="match status" value="1"/>
</dbReference>
<comment type="caution">
    <text evidence="4">The sequence shown here is derived from an EMBL/GenBank/DDBJ whole genome shotgun (WGS) entry which is preliminary data.</text>
</comment>